<evidence type="ECO:0000259" key="4">
    <source>
        <dbReference type="PROSITE" id="PS50822"/>
    </source>
</evidence>
<comment type="similarity">
    <text evidence="1">Belongs to the argonaute family.</text>
</comment>
<keyword evidence="6" id="KW-1185">Reference proteome</keyword>
<accession>A0A195BR75</accession>
<protein>
    <submittedName>
        <fullName evidence="5">Piwi-like protein 2</fullName>
    </submittedName>
</protein>
<feature type="domain" description="Piwi" evidence="4">
    <location>
        <begin position="659"/>
        <end position="933"/>
    </location>
</feature>
<dbReference type="SMART" id="SM00950">
    <property type="entry name" value="Piwi"/>
    <property type="match status" value="1"/>
</dbReference>
<dbReference type="Pfam" id="PF02170">
    <property type="entry name" value="PAZ"/>
    <property type="match status" value="1"/>
</dbReference>
<dbReference type="PROSITE" id="PS50821">
    <property type="entry name" value="PAZ"/>
    <property type="match status" value="1"/>
</dbReference>
<dbReference type="SMART" id="SM00949">
    <property type="entry name" value="PAZ"/>
    <property type="match status" value="1"/>
</dbReference>
<dbReference type="Gene3D" id="2.170.260.10">
    <property type="entry name" value="paz domain"/>
    <property type="match status" value="1"/>
</dbReference>
<dbReference type="InterPro" id="IPR003100">
    <property type="entry name" value="PAZ_dom"/>
</dbReference>
<dbReference type="STRING" id="520822.A0A195BR75"/>
<evidence type="ECO:0000313" key="5">
    <source>
        <dbReference type="EMBL" id="KYM89356.1"/>
    </source>
</evidence>
<dbReference type="FunFam" id="3.30.420.10:FF:000014">
    <property type="entry name" value="Piwi-like RNA-mediated gene silencing 1"/>
    <property type="match status" value="1"/>
</dbReference>
<dbReference type="InterPro" id="IPR003165">
    <property type="entry name" value="Piwi"/>
</dbReference>
<dbReference type="PROSITE" id="PS50822">
    <property type="entry name" value="PIWI"/>
    <property type="match status" value="1"/>
</dbReference>
<evidence type="ECO:0000313" key="6">
    <source>
        <dbReference type="Proteomes" id="UP000078540"/>
    </source>
</evidence>
<dbReference type="InterPro" id="IPR036085">
    <property type="entry name" value="PAZ_dom_sf"/>
</dbReference>
<dbReference type="Pfam" id="PF23278">
    <property type="entry name" value="Piwi_N"/>
    <property type="match status" value="1"/>
</dbReference>
<sequence>MDNNQPGQGRFFLLEMMKQRAQMQRSQTHHSLETPSVSSVEQTSRSSEGYSSHASSSSGGRGRARIPGWLRSLNSSSSEESKNSSLAIGHGRGSIPSLIRKLSKPSTSFIPESVSKDDFEGVLGKLADISVYNNPPSSEDLQSPNDIAPICRQGKAGMKIEAYCNYVDLILEPGKGLFQYEIKFSPNIDSVGLRRKLLNQHSAALGRTRIFDGTLLYLPIKLFQDISHYKSEHPMDGSKVTLTIIFKKKESMCNIQFFNVLINRVMRALSLVRIGRQNFNPKGAYALPQHRLEVWPGYVTAVNEYEGGLKLCLDAKHRVMRTETVRDLIREIFQKSHYNYQDAVINEIVGTSVLTRYNNKTYRIDDVAFNKTPTDTFFKNGEQISYIDYYKINWNIQIEDVQQPLLVHRDTARLPSGEYIYIYIYIKYDILHITVDVILMKEERTIYLIPELSYAAGLTDNIRNNHYIMKDLSGVTKMSPNQRRDVIRRFLEEIQKTDVTREILSEWGLHLSSDLVRFTARHLEPEMIHFGNNKIFKTTERADWSSAAVKNPVLRTPNLSKWNIIYFIKDRDCVRDFLEQLKKVAIAINMRIDSPKQVTLRDDRTETYLREIQNNLTDNLELLVIVFPTNRTDRYSAIKKEYIVLQYIIQNKHIKIELCCVQKAIPSQVIISKTISKSHKLKSITEKIALQINCKLGGALWTLALPLKNCMICGIDVYHAGVGGGSRKSVAGFIASLDTRLTKWHSRIYMQASKQELVDMLQVCLTSAINAFHKYNGCNPERIMIYRDGVGDGDLDYVENYEVKQLLATFNRIAPNYKPQLSVIIVQKRINTRIFIKGRDGLDNPAPGTIVDSCITRRNYYDFFLVPQNVRQGTVTPTHYIVIHDSSNMETDLMQRLTYKLCHLYYNWPGTIRVPAPCQYAHKLVYLVGQNLLAEPHRSLSDILFYL</sequence>
<gene>
    <name evidence="5" type="ORF">ALC53_02432</name>
</gene>
<proteinExistence type="inferred from homology"/>
<dbReference type="CDD" id="cd02845">
    <property type="entry name" value="PAZ_piwi_like"/>
    <property type="match status" value="1"/>
</dbReference>
<dbReference type="SUPFAM" id="SSF53098">
    <property type="entry name" value="Ribonuclease H-like"/>
    <property type="match status" value="1"/>
</dbReference>
<dbReference type="GO" id="GO:0003723">
    <property type="term" value="F:RNA binding"/>
    <property type="evidence" value="ECO:0007669"/>
    <property type="project" value="InterPro"/>
</dbReference>
<dbReference type="InterPro" id="IPR036397">
    <property type="entry name" value="RNaseH_sf"/>
</dbReference>
<evidence type="ECO:0000256" key="2">
    <source>
        <dbReference type="SAM" id="MobiDB-lite"/>
    </source>
</evidence>
<dbReference type="Gene3D" id="3.40.50.2300">
    <property type="match status" value="1"/>
</dbReference>
<dbReference type="CDD" id="cd04658">
    <property type="entry name" value="Piwi_piwi-like_Euk"/>
    <property type="match status" value="1"/>
</dbReference>
<dbReference type="Gene3D" id="3.30.420.10">
    <property type="entry name" value="Ribonuclease H-like superfamily/Ribonuclease H"/>
    <property type="match status" value="1"/>
</dbReference>
<dbReference type="Pfam" id="PF02171">
    <property type="entry name" value="Piwi"/>
    <property type="match status" value="1"/>
</dbReference>
<evidence type="ECO:0000259" key="3">
    <source>
        <dbReference type="PROSITE" id="PS50821"/>
    </source>
</evidence>
<feature type="compositionally biased region" description="Low complexity" evidence="2">
    <location>
        <begin position="36"/>
        <end position="58"/>
    </location>
</feature>
<reference evidence="5 6" key="1">
    <citation type="submission" date="2015-09" db="EMBL/GenBank/DDBJ databases">
        <title>Atta colombica WGS genome.</title>
        <authorList>
            <person name="Nygaard S."/>
            <person name="Hu H."/>
            <person name="Boomsma J."/>
            <person name="Zhang G."/>
        </authorList>
    </citation>
    <scope>NUCLEOTIDE SEQUENCE [LARGE SCALE GENOMIC DNA]</scope>
    <source>
        <strain evidence="5">Treedump-2</strain>
        <tissue evidence="5">Whole body</tissue>
    </source>
</reference>
<feature type="region of interest" description="Disordered" evidence="2">
    <location>
        <begin position="1"/>
        <end position="67"/>
    </location>
</feature>
<dbReference type="InterPro" id="IPR012337">
    <property type="entry name" value="RNaseH-like_sf"/>
</dbReference>
<dbReference type="AlphaFoldDB" id="A0A195BR75"/>
<dbReference type="SUPFAM" id="SSF101690">
    <property type="entry name" value="PAZ domain"/>
    <property type="match status" value="1"/>
</dbReference>
<organism evidence="5 6">
    <name type="scientific">Atta colombica</name>
    <dbReference type="NCBI Taxonomy" id="520822"/>
    <lineage>
        <taxon>Eukaryota</taxon>
        <taxon>Metazoa</taxon>
        <taxon>Ecdysozoa</taxon>
        <taxon>Arthropoda</taxon>
        <taxon>Hexapoda</taxon>
        <taxon>Insecta</taxon>
        <taxon>Pterygota</taxon>
        <taxon>Neoptera</taxon>
        <taxon>Endopterygota</taxon>
        <taxon>Hymenoptera</taxon>
        <taxon>Apocrita</taxon>
        <taxon>Aculeata</taxon>
        <taxon>Formicoidea</taxon>
        <taxon>Formicidae</taxon>
        <taxon>Myrmicinae</taxon>
        <taxon>Atta</taxon>
    </lineage>
</organism>
<feature type="domain" description="PAZ" evidence="3">
    <location>
        <begin position="324"/>
        <end position="457"/>
    </location>
</feature>
<dbReference type="PANTHER" id="PTHR22891">
    <property type="entry name" value="EUKARYOTIC TRANSLATION INITIATION FACTOR 2C"/>
    <property type="match status" value="1"/>
</dbReference>
<dbReference type="EMBL" id="KQ976419">
    <property type="protein sequence ID" value="KYM89356.1"/>
    <property type="molecule type" value="Genomic_DNA"/>
</dbReference>
<dbReference type="GO" id="GO:0034587">
    <property type="term" value="P:piRNA processing"/>
    <property type="evidence" value="ECO:0007669"/>
    <property type="project" value="UniProtKB-ARBA"/>
</dbReference>
<evidence type="ECO:0000256" key="1">
    <source>
        <dbReference type="RuleBase" id="RU361178"/>
    </source>
</evidence>
<name>A0A195BR75_9HYME</name>
<dbReference type="Proteomes" id="UP000078540">
    <property type="component" value="Unassembled WGS sequence"/>
</dbReference>